<evidence type="ECO:0000256" key="1">
    <source>
        <dbReference type="SAM" id="MobiDB-lite"/>
    </source>
</evidence>
<evidence type="ECO:0000313" key="2">
    <source>
        <dbReference type="EMBL" id="KPI83067.1"/>
    </source>
</evidence>
<protein>
    <recommendedName>
        <fullName evidence="4">Knr4/Smi1-like domain-containing protein</fullName>
    </recommendedName>
</protein>
<proteinExistence type="predicted"/>
<name>A0A0N0P2Z7_LEPSE</name>
<evidence type="ECO:0000313" key="3">
    <source>
        <dbReference type="Proteomes" id="UP000038009"/>
    </source>
</evidence>
<feature type="region of interest" description="Disordered" evidence="1">
    <location>
        <begin position="292"/>
        <end position="311"/>
    </location>
</feature>
<dbReference type="AlphaFoldDB" id="A0A0N0P2Z7"/>
<feature type="compositionally biased region" description="Low complexity" evidence="1">
    <location>
        <begin position="82"/>
        <end position="122"/>
    </location>
</feature>
<feature type="compositionally biased region" description="Low complexity" evidence="1">
    <location>
        <begin position="462"/>
        <end position="475"/>
    </location>
</feature>
<gene>
    <name evidence="2" type="ORF">ABL78_7909</name>
</gene>
<feature type="compositionally biased region" description="Low complexity" evidence="1">
    <location>
        <begin position="226"/>
        <end position="245"/>
    </location>
</feature>
<dbReference type="OMA" id="PTYCIRQ"/>
<evidence type="ECO:0008006" key="4">
    <source>
        <dbReference type="Google" id="ProtNLM"/>
    </source>
</evidence>
<feature type="region of interest" description="Disordered" evidence="1">
    <location>
        <begin position="212"/>
        <end position="245"/>
    </location>
</feature>
<accession>A0A0N0P2Z7</accession>
<comment type="caution">
    <text evidence="2">The sequence shown here is derived from an EMBL/GenBank/DDBJ whole genome shotgun (WGS) entry which is preliminary data.</text>
</comment>
<keyword evidence="3" id="KW-1185">Reference proteome</keyword>
<feature type="region of interest" description="Disordered" evidence="1">
    <location>
        <begin position="78"/>
        <end position="122"/>
    </location>
</feature>
<dbReference type="OrthoDB" id="273589at2759"/>
<dbReference type="VEuPathDB" id="TriTrypDB:Lsey_0446_0030"/>
<reference evidence="2 3" key="1">
    <citation type="journal article" date="2015" name="PLoS Pathog.">
        <title>Leptomonas seymouri: Adaptations to the Dixenous Life Cycle Analyzed by Genome Sequencing, Transcriptome Profiling and Co-infection with Leishmania donovani.</title>
        <authorList>
            <person name="Kraeva N."/>
            <person name="Butenko A."/>
            <person name="Hlavacova J."/>
            <person name="Kostygov A."/>
            <person name="Myskova J."/>
            <person name="Grybchuk D."/>
            <person name="Lestinova T."/>
            <person name="Votypka J."/>
            <person name="Volf P."/>
            <person name="Opperdoes F."/>
            <person name="Flegontov P."/>
            <person name="Lukes J."/>
            <person name="Yurchenko V."/>
        </authorList>
    </citation>
    <scope>NUCLEOTIDE SEQUENCE [LARGE SCALE GENOMIC DNA]</scope>
    <source>
        <strain evidence="2 3">ATCC 30220</strain>
    </source>
</reference>
<feature type="compositionally biased region" description="Acidic residues" evidence="1">
    <location>
        <begin position="437"/>
        <end position="447"/>
    </location>
</feature>
<organism evidence="2 3">
    <name type="scientific">Leptomonas seymouri</name>
    <dbReference type="NCBI Taxonomy" id="5684"/>
    <lineage>
        <taxon>Eukaryota</taxon>
        <taxon>Discoba</taxon>
        <taxon>Euglenozoa</taxon>
        <taxon>Kinetoplastea</taxon>
        <taxon>Metakinetoplastina</taxon>
        <taxon>Trypanosomatida</taxon>
        <taxon>Trypanosomatidae</taxon>
        <taxon>Leishmaniinae</taxon>
        <taxon>Leptomonas</taxon>
    </lineage>
</organism>
<feature type="region of interest" description="Disordered" evidence="1">
    <location>
        <begin position="437"/>
        <end position="475"/>
    </location>
</feature>
<sequence>MPKAPRTADVARRLVDAYVTGLRQHLPTYCIRQLDKLPGAQEYQITRLRQFYPGTPTELLYFLQRVNGTCWESLVAPPGPTPASTTTTASGGASVTASGGSTSAPAAAAATTHTSSSSNASAESMRAAKTIAAATAAKAKASSKATATAAAIASEATAFIKSTLAKKVAGNATRPRRLPHYVALPILGSTYSSCTYYLKSVEQMLLAEQQFPPPSANLPDEGEGWAPPASAASTPTATTAPATAENSAAAAAVPMEGGLSDAAVAAAGVQLNKNTIASVFADHRIVYGAPPSLEEKMAPPTTTPASTAGAAARAQTEEKVVYVDPRIDINASFYHWLVFADSVQPHVRGPLPKILDADLAKVAATAAAAAAKTAAAPVKVFAPSRLYIDFKPVELQGGVYGQVLQFVHGQPSSFKVIASDFGSYLKYLMREEYEFTEELEEDEEEEEAAGKADLVTPKSINTSASKAKSSASTKP</sequence>
<feature type="compositionally biased region" description="Low complexity" evidence="1">
    <location>
        <begin position="298"/>
        <end position="311"/>
    </location>
</feature>
<dbReference type="Proteomes" id="UP000038009">
    <property type="component" value="Unassembled WGS sequence"/>
</dbReference>
<dbReference type="EMBL" id="LJSK01000446">
    <property type="protein sequence ID" value="KPI83067.1"/>
    <property type="molecule type" value="Genomic_DNA"/>
</dbReference>